<name>A0A0E9WIC8_ANGAN</name>
<evidence type="ECO:0000313" key="1">
    <source>
        <dbReference type="EMBL" id="JAH90122.1"/>
    </source>
</evidence>
<sequence length="56" mass="6421">MIRPQSLLEALRSMLFERAVEKATVYGTGFKNVRSSQWHPGRTPRYKSTLTLGLQL</sequence>
<reference evidence="1" key="2">
    <citation type="journal article" date="2015" name="Fish Shellfish Immunol.">
        <title>Early steps in the European eel (Anguilla anguilla)-Vibrio vulnificus interaction in the gills: Role of the RtxA13 toxin.</title>
        <authorList>
            <person name="Callol A."/>
            <person name="Pajuelo D."/>
            <person name="Ebbesson L."/>
            <person name="Teles M."/>
            <person name="MacKenzie S."/>
            <person name="Amaro C."/>
        </authorList>
    </citation>
    <scope>NUCLEOTIDE SEQUENCE</scope>
</reference>
<reference evidence="1" key="1">
    <citation type="submission" date="2014-11" db="EMBL/GenBank/DDBJ databases">
        <authorList>
            <person name="Amaro Gonzalez C."/>
        </authorList>
    </citation>
    <scope>NUCLEOTIDE SEQUENCE</scope>
</reference>
<accession>A0A0E9WIC8</accession>
<dbReference type="EMBL" id="GBXM01018455">
    <property type="protein sequence ID" value="JAH90122.1"/>
    <property type="molecule type" value="Transcribed_RNA"/>
</dbReference>
<dbReference type="AlphaFoldDB" id="A0A0E9WIC8"/>
<organism evidence="1">
    <name type="scientific">Anguilla anguilla</name>
    <name type="common">European freshwater eel</name>
    <name type="synonym">Muraena anguilla</name>
    <dbReference type="NCBI Taxonomy" id="7936"/>
    <lineage>
        <taxon>Eukaryota</taxon>
        <taxon>Metazoa</taxon>
        <taxon>Chordata</taxon>
        <taxon>Craniata</taxon>
        <taxon>Vertebrata</taxon>
        <taxon>Euteleostomi</taxon>
        <taxon>Actinopterygii</taxon>
        <taxon>Neopterygii</taxon>
        <taxon>Teleostei</taxon>
        <taxon>Anguilliformes</taxon>
        <taxon>Anguillidae</taxon>
        <taxon>Anguilla</taxon>
    </lineage>
</organism>
<proteinExistence type="predicted"/>
<protein>
    <submittedName>
        <fullName evidence="1">Uncharacterized protein</fullName>
    </submittedName>
</protein>